<dbReference type="GO" id="GO:0009002">
    <property type="term" value="F:serine-type D-Ala-D-Ala carboxypeptidase activity"/>
    <property type="evidence" value="ECO:0007669"/>
    <property type="project" value="InterPro"/>
</dbReference>
<evidence type="ECO:0000256" key="3">
    <source>
        <dbReference type="ARBA" id="ARBA00022801"/>
    </source>
</evidence>
<organism evidence="13 14">
    <name type="scientific">Blautia wexlerae</name>
    <dbReference type="NCBI Taxonomy" id="418240"/>
    <lineage>
        <taxon>Bacteria</taxon>
        <taxon>Bacillati</taxon>
        <taxon>Bacillota</taxon>
        <taxon>Clostridia</taxon>
        <taxon>Lachnospirales</taxon>
        <taxon>Lachnospiraceae</taxon>
        <taxon>Blautia</taxon>
    </lineage>
</organism>
<evidence type="ECO:0000256" key="10">
    <source>
        <dbReference type="SAM" id="MobiDB-lite"/>
    </source>
</evidence>
<comment type="similarity">
    <text evidence="1 9">Belongs to the peptidase S11 family.</text>
</comment>
<keyword evidence="4" id="KW-0133">Cell shape</keyword>
<dbReference type="InterPro" id="IPR001967">
    <property type="entry name" value="Peptidase_S11_N"/>
</dbReference>
<feature type="compositionally biased region" description="Basic and acidic residues" evidence="10">
    <location>
        <begin position="409"/>
        <end position="421"/>
    </location>
</feature>
<dbReference type="GO" id="GO:0008360">
    <property type="term" value="P:regulation of cell shape"/>
    <property type="evidence" value="ECO:0007669"/>
    <property type="project" value="UniProtKB-KW"/>
</dbReference>
<feature type="region of interest" description="Disordered" evidence="10">
    <location>
        <begin position="381"/>
        <end position="421"/>
    </location>
</feature>
<evidence type="ECO:0000313" key="13">
    <source>
        <dbReference type="EMBL" id="MZS89119.1"/>
    </source>
</evidence>
<feature type="compositionally biased region" description="Polar residues" evidence="10">
    <location>
        <begin position="396"/>
        <end position="407"/>
    </location>
</feature>
<keyword evidence="11" id="KW-0472">Membrane</keyword>
<evidence type="ECO:0000259" key="12">
    <source>
        <dbReference type="Pfam" id="PF00768"/>
    </source>
</evidence>
<evidence type="ECO:0000256" key="4">
    <source>
        <dbReference type="ARBA" id="ARBA00022960"/>
    </source>
</evidence>
<dbReference type="GO" id="GO:0009252">
    <property type="term" value="P:peptidoglycan biosynthetic process"/>
    <property type="evidence" value="ECO:0007669"/>
    <property type="project" value="UniProtKB-KW"/>
</dbReference>
<dbReference type="GO" id="GO:0006508">
    <property type="term" value="P:proteolysis"/>
    <property type="evidence" value="ECO:0007669"/>
    <property type="project" value="InterPro"/>
</dbReference>
<keyword evidence="13" id="KW-0121">Carboxypeptidase</keyword>
<evidence type="ECO:0000256" key="5">
    <source>
        <dbReference type="ARBA" id="ARBA00022984"/>
    </source>
</evidence>
<dbReference type="Proteomes" id="UP000477156">
    <property type="component" value="Unassembled WGS sequence"/>
</dbReference>
<evidence type="ECO:0000313" key="14">
    <source>
        <dbReference type="Proteomes" id="UP000477156"/>
    </source>
</evidence>
<keyword evidence="6" id="KW-0961">Cell wall biogenesis/degradation</keyword>
<evidence type="ECO:0000256" key="2">
    <source>
        <dbReference type="ARBA" id="ARBA00022729"/>
    </source>
</evidence>
<reference evidence="13 14" key="1">
    <citation type="journal article" date="2019" name="Nat. Med.">
        <title>A library of human gut bacterial isolates paired with longitudinal multiomics data enables mechanistic microbiome research.</title>
        <authorList>
            <person name="Poyet M."/>
            <person name="Groussin M."/>
            <person name="Gibbons S.M."/>
            <person name="Avila-Pacheco J."/>
            <person name="Jiang X."/>
            <person name="Kearney S.M."/>
            <person name="Perrotta A.R."/>
            <person name="Berdy B."/>
            <person name="Zhao S."/>
            <person name="Lieberman T.D."/>
            <person name="Swanson P.K."/>
            <person name="Smith M."/>
            <person name="Roesemann S."/>
            <person name="Alexander J.E."/>
            <person name="Rich S.A."/>
            <person name="Livny J."/>
            <person name="Vlamakis H."/>
            <person name="Clish C."/>
            <person name="Bullock K."/>
            <person name="Deik A."/>
            <person name="Scott J."/>
            <person name="Pierce K.A."/>
            <person name="Xavier R.J."/>
            <person name="Alm E.J."/>
        </authorList>
    </citation>
    <scope>NUCLEOTIDE SEQUENCE [LARGE SCALE GENOMIC DNA]</scope>
    <source>
        <strain evidence="13 14">BIOML-A12</strain>
    </source>
</reference>
<keyword evidence="13" id="KW-0645">Protease</keyword>
<keyword evidence="2" id="KW-0732">Signal</keyword>
<dbReference type="GO" id="GO:0071555">
    <property type="term" value="P:cell wall organization"/>
    <property type="evidence" value="ECO:0007669"/>
    <property type="project" value="UniProtKB-KW"/>
</dbReference>
<keyword evidence="11" id="KW-1133">Transmembrane helix</keyword>
<dbReference type="EMBL" id="WWVF01000014">
    <property type="protein sequence ID" value="MZS89119.1"/>
    <property type="molecule type" value="Genomic_DNA"/>
</dbReference>
<dbReference type="Pfam" id="PF00768">
    <property type="entry name" value="Peptidase_S11"/>
    <property type="match status" value="1"/>
</dbReference>
<dbReference type="PANTHER" id="PTHR21581">
    <property type="entry name" value="D-ALANYL-D-ALANINE CARBOXYPEPTIDASE"/>
    <property type="match status" value="1"/>
</dbReference>
<dbReference type="InterPro" id="IPR018044">
    <property type="entry name" value="Peptidase_S11"/>
</dbReference>
<dbReference type="SUPFAM" id="SSF56601">
    <property type="entry name" value="beta-lactamase/transpeptidase-like"/>
    <property type="match status" value="1"/>
</dbReference>
<evidence type="ECO:0000256" key="1">
    <source>
        <dbReference type="ARBA" id="ARBA00007164"/>
    </source>
</evidence>
<proteinExistence type="inferred from homology"/>
<evidence type="ECO:0000256" key="7">
    <source>
        <dbReference type="PIRSR" id="PIRSR618044-1"/>
    </source>
</evidence>
<evidence type="ECO:0000256" key="6">
    <source>
        <dbReference type="ARBA" id="ARBA00023316"/>
    </source>
</evidence>
<comment type="caution">
    <text evidence="13">The sequence shown here is derived from an EMBL/GenBank/DDBJ whole genome shotgun (WGS) entry which is preliminary data.</text>
</comment>
<keyword evidence="3" id="KW-0378">Hydrolase</keyword>
<evidence type="ECO:0000256" key="8">
    <source>
        <dbReference type="PIRSR" id="PIRSR618044-2"/>
    </source>
</evidence>
<feature type="binding site" evidence="8">
    <location>
        <position position="284"/>
    </location>
    <ligand>
        <name>substrate</name>
    </ligand>
</feature>
<accession>A0A6L8XT74</accession>
<dbReference type="PANTHER" id="PTHR21581:SF6">
    <property type="entry name" value="TRAFFICKING PROTEIN PARTICLE COMPLEX SUBUNIT 12"/>
    <property type="match status" value="1"/>
</dbReference>
<feature type="active site" description="Proton acceptor" evidence="7">
    <location>
        <position position="116"/>
    </location>
</feature>
<feature type="active site" evidence="7">
    <location>
        <position position="171"/>
    </location>
</feature>
<dbReference type="PRINTS" id="PR00725">
    <property type="entry name" value="DADACBPTASE1"/>
</dbReference>
<name>A0A6L8XT74_9FIRM</name>
<gene>
    <name evidence="13" type="ORF">GT712_08545</name>
</gene>
<protein>
    <submittedName>
        <fullName evidence="13">D-alanyl-D-alanine carboxypeptidase</fullName>
    </submittedName>
</protein>
<feature type="active site" description="Acyl-ester intermediate" evidence="7">
    <location>
        <position position="113"/>
    </location>
</feature>
<dbReference type="AlphaFoldDB" id="A0A6L8XT74"/>
<feature type="domain" description="Peptidase S11 D-alanyl-D-alanine carboxypeptidase A N-terminal" evidence="12">
    <location>
        <begin position="81"/>
        <end position="313"/>
    </location>
</feature>
<keyword evidence="11" id="KW-0812">Transmembrane</keyword>
<evidence type="ECO:0000256" key="9">
    <source>
        <dbReference type="RuleBase" id="RU004016"/>
    </source>
</evidence>
<keyword evidence="5" id="KW-0573">Peptidoglycan synthesis</keyword>
<evidence type="ECO:0000256" key="11">
    <source>
        <dbReference type="SAM" id="Phobius"/>
    </source>
</evidence>
<feature type="transmembrane region" description="Helical" evidence="11">
    <location>
        <begin position="431"/>
        <end position="451"/>
    </location>
</feature>
<sequence length="459" mass="49410">MPQVCFRNQLVGTSDGKQRYILRGNIMKKWKHLLKAVMTVGVIAMTAVQICAAAEGTAQAAVSDVTPVSISTNEISGWPAGPEITSETGVLMDADSGILLYSKGGDEIRYPASITKIMTLLLAVENCSLKEDVVFTETGTRDISWDSGNIGMQVGEVMSMRACLYALVIRSANEVAAQIAEHVGGTEQHFVDMMNERAAQIGCTNTHFVNASGLPDPDHYSTAHDMALIMREGLKNKKFRRIIGATDYTIKPTNMNSESRVLHTHHPMLAPESSYHYDGCIGGKTGYTSEAGNTLVTAAEKNGTTYITVTMKAVDLAVASTDSTALFNYGYQNFTKAQVNGGEVSVPNGVTVDNLTVQENSQDGNTVDDYYYNDHLLGSVEVPEATPTPEPAADTLSDTSGGNTDQADQNEKSDTVGEEKTSAGMPKLRKILLIIGAAMLLLIIILSIALAKKEKRYYG</sequence>
<dbReference type="InterPro" id="IPR012338">
    <property type="entry name" value="Beta-lactam/transpept-like"/>
</dbReference>
<dbReference type="Gene3D" id="3.40.710.10">
    <property type="entry name" value="DD-peptidase/beta-lactamase superfamily"/>
    <property type="match status" value="1"/>
</dbReference>
<feature type="compositionally biased region" description="Low complexity" evidence="10">
    <location>
        <begin position="381"/>
        <end position="393"/>
    </location>
</feature>